<evidence type="ECO:0000256" key="5">
    <source>
        <dbReference type="ARBA" id="ARBA00022989"/>
    </source>
</evidence>
<dbReference type="PANTHER" id="PTHR37479">
    <property type="entry name" value="CELL DIVISION PROTEIN FTSL"/>
    <property type="match status" value="1"/>
</dbReference>
<dbReference type="EMBL" id="JAEPDI010000002">
    <property type="protein sequence ID" value="MCG7938125.1"/>
    <property type="molecule type" value="Genomic_DNA"/>
</dbReference>
<keyword evidence="7 8" id="KW-0131">Cell cycle</keyword>
<keyword evidence="5 8" id="KW-1133">Transmembrane helix</keyword>
<dbReference type="GO" id="GO:0005886">
    <property type="term" value="C:plasma membrane"/>
    <property type="evidence" value="ECO:0007669"/>
    <property type="project" value="UniProtKB-SubCell"/>
</dbReference>
<accession>A0A9E4K2A3</accession>
<protein>
    <recommendedName>
        <fullName evidence="8 9">Cell division protein FtsL</fullName>
    </recommendedName>
</protein>
<comment type="function">
    <text evidence="8">Essential cell division protein. May link together the upstream cell division proteins, which are predominantly cytoplasmic, with the downstream cell division proteins, which are predominantly periplasmic.</text>
</comment>
<keyword evidence="4 8" id="KW-0812">Transmembrane</keyword>
<dbReference type="GO" id="GO:0032153">
    <property type="term" value="C:cell division site"/>
    <property type="evidence" value="ECO:0007669"/>
    <property type="project" value="UniProtKB-UniRule"/>
</dbReference>
<evidence type="ECO:0000256" key="8">
    <source>
        <dbReference type="HAMAP-Rule" id="MF_00910"/>
    </source>
</evidence>
<dbReference type="AlphaFoldDB" id="A0A9E4K2A3"/>
<comment type="subcellular location">
    <subcellularLocation>
        <location evidence="8">Cell inner membrane</location>
        <topology evidence="8">Single-pass type II membrane protein</topology>
    </subcellularLocation>
    <subcellularLocation>
        <location evidence="1">Cell membrane</location>
        <topology evidence="1">Single-pass type II membrane protein</topology>
    </subcellularLocation>
    <text evidence="8">Localizes to the division septum where it forms a ring structure.</text>
</comment>
<evidence type="ECO:0000256" key="3">
    <source>
        <dbReference type="ARBA" id="ARBA00022618"/>
    </source>
</evidence>
<comment type="caution">
    <text evidence="10">The sequence shown here is derived from an EMBL/GenBank/DDBJ whole genome shotgun (WGS) entry which is preliminary data.</text>
</comment>
<proteinExistence type="inferred from homology"/>
<sequence>MSVSVSGKVLFSLLVLAVLISAIGVVYSKYLSRKHFVALQELQAEQERIGVDWGRLQLEESTLATHSVVERKARDGLKMHLPDFTEIVVIKH</sequence>
<dbReference type="NCBIfam" id="TIGR02209">
    <property type="entry name" value="ftsL_broad"/>
    <property type="match status" value="1"/>
</dbReference>
<dbReference type="Proteomes" id="UP000886687">
    <property type="component" value="Unassembled WGS sequence"/>
</dbReference>
<gene>
    <name evidence="8 10" type="primary">ftsL</name>
    <name evidence="10" type="ORF">JAZ04_04605</name>
</gene>
<evidence type="ECO:0000256" key="6">
    <source>
        <dbReference type="ARBA" id="ARBA00023136"/>
    </source>
</evidence>
<dbReference type="GO" id="GO:0043093">
    <property type="term" value="P:FtsZ-dependent cytokinesis"/>
    <property type="evidence" value="ECO:0007669"/>
    <property type="project" value="UniProtKB-UniRule"/>
</dbReference>
<keyword evidence="2 8" id="KW-1003">Cell membrane</keyword>
<evidence type="ECO:0000256" key="4">
    <source>
        <dbReference type="ARBA" id="ARBA00022692"/>
    </source>
</evidence>
<evidence type="ECO:0000313" key="10">
    <source>
        <dbReference type="EMBL" id="MCG7938125.1"/>
    </source>
</evidence>
<evidence type="ECO:0000256" key="2">
    <source>
        <dbReference type="ARBA" id="ARBA00022475"/>
    </source>
</evidence>
<organism evidence="10 11">
    <name type="scientific">Candidatus Thiodiazotropha lotti</name>
    <dbReference type="NCBI Taxonomy" id="2792787"/>
    <lineage>
        <taxon>Bacteria</taxon>
        <taxon>Pseudomonadati</taxon>
        <taxon>Pseudomonadota</taxon>
        <taxon>Gammaproteobacteria</taxon>
        <taxon>Chromatiales</taxon>
        <taxon>Sedimenticolaceae</taxon>
        <taxon>Candidatus Thiodiazotropha</taxon>
    </lineage>
</organism>
<reference evidence="10" key="1">
    <citation type="journal article" date="2021" name="Proc. Natl. Acad. Sci. U.S.A.">
        <title>Global biogeography of chemosynthetic symbionts reveals both localized and globally distributed symbiont groups. .</title>
        <authorList>
            <person name="Osvatic J.T."/>
            <person name="Wilkins L.G.E."/>
            <person name="Leibrecht L."/>
            <person name="Leray M."/>
            <person name="Zauner S."/>
            <person name="Polzin J."/>
            <person name="Camacho Y."/>
            <person name="Gros O."/>
            <person name="van Gils J.A."/>
            <person name="Eisen J.A."/>
            <person name="Petersen J.M."/>
            <person name="Yuen B."/>
        </authorList>
    </citation>
    <scope>NUCLEOTIDE SEQUENCE</scope>
    <source>
        <strain evidence="10">MAGL173</strain>
    </source>
</reference>
<dbReference type="HAMAP" id="MF_00910">
    <property type="entry name" value="FtsL"/>
    <property type="match status" value="1"/>
</dbReference>
<evidence type="ECO:0000256" key="1">
    <source>
        <dbReference type="ARBA" id="ARBA00004401"/>
    </source>
</evidence>
<dbReference type="InterPro" id="IPR011922">
    <property type="entry name" value="Cell_div_FtsL"/>
</dbReference>
<name>A0A9E4K2A3_9GAMM</name>
<comment type="subunit">
    <text evidence="8">Part of a complex composed of FtsB, FtsL and FtsQ.</text>
</comment>
<evidence type="ECO:0000256" key="9">
    <source>
        <dbReference type="NCBIfam" id="TIGR02209"/>
    </source>
</evidence>
<keyword evidence="6 8" id="KW-0472">Membrane</keyword>
<comment type="similarity">
    <text evidence="8">Belongs to the FtsL family.</text>
</comment>
<keyword evidence="8" id="KW-0997">Cell inner membrane</keyword>
<evidence type="ECO:0000313" key="11">
    <source>
        <dbReference type="Proteomes" id="UP000886687"/>
    </source>
</evidence>
<dbReference type="Pfam" id="PF04999">
    <property type="entry name" value="FtsL"/>
    <property type="match status" value="1"/>
</dbReference>
<evidence type="ECO:0000256" key="7">
    <source>
        <dbReference type="ARBA" id="ARBA00023306"/>
    </source>
</evidence>
<keyword evidence="3 8" id="KW-0132">Cell division</keyword>
<dbReference type="PANTHER" id="PTHR37479:SF1">
    <property type="entry name" value="CELL DIVISION PROTEIN FTSL"/>
    <property type="match status" value="1"/>
</dbReference>